<evidence type="ECO:0000256" key="1">
    <source>
        <dbReference type="SAM" id="MobiDB-lite"/>
    </source>
</evidence>
<feature type="signal peptide" evidence="2">
    <location>
        <begin position="1"/>
        <end position="35"/>
    </location>
</feature>
<dbReference type="EMBL" id="JALLPB020000031">
    <property type="protein sequence ID" value="KAL3823685.1"/>
    <property type="molecule type" value="Genomic_DNA"/>
</dbReference>
<name>A0ABD3SGK6_9STRA</name>
<feature type="compositionally biased region" description="Polar residues" evidence="1">
    <location>
        <begin position="87"/>
        <end position="96"/>
    </location>
</feature>
<keyword evidence="2" id="KW-0732">Signal</keyword>
<reference evidence="3 4" key="1">
    <citation type="submission" date="2024-10" db="EMBL/GenBank/DDBJ databases">
        <title>Updated reference genomes for cyclostephanoid diatoms.</title>
        <authorList>
            <person name="Roberts W.R."/>
            <person name="Alverson A.J."/>
        </authorList>
    </citation>
    <scope>NUCLEOTIDE SEQUENCE [LARGE SCALE GENOMIC DNA]</scope>
    <source>
        <strain evidence="3 4">AJA228-03</strain>
    </source>
</reference>
<dbReference type="AlphaFoldDB" id="A0ABD3SGK6"/>
<feature type="region of interest" description="Disordered" evidence="1">
    <location>
        <begin position="152"/>
        <end position="173"/>
    </location>
</feature>
<feature type="chain" id="PRO_5044819394" evidence="2">
    <location>
        <begin position="36"/>
        <end position="915"/>
    </location>
</feature>
<keyword evidence="4" id="KW-1185">Reference proteome</keyword>
<feature type="region of interest" description="Disordered" evidence="1">
    <location>
        <begin position="80"/>
        <end position="128"/>
    </location>
</feature>
<protein>
    <submittedName>
        <fullName evidence="3">Uncharacterized protein</fullName>
    </submittedName>
</protein>
<organism evidence="3 4">
    <name type="scientific">Cyclostephanos tholiformis</name>
    <dbReference type="NCBI Taxonomy" id="382380"/>
    <lineage>
        <taxon>Eukaryota</taxon>
        <taxon>Sar</taxon>
        <taxon>Stramenopiles</taxon>
        <taxon>Ochrophyta</taxon>
        <taxon>Bacillariophyta</taxon>
        <taxon>Coscinodiscophyceae</taxon>
        <taxon>Thalassiosirophycidae</taxon>
        <taxon>Stephanodiscales</taxon>
        <taxon>Stephanodiscaceae</taxon>
        <taxon>Cyclostephanos</taxon>
    </lineage>
</organism>
<proteinExistence type="predicted"/>
<evidence type="ECO:0000256" key="2">
    <source>
        <dbReference type="SAM" id="SignalP"/>
    </source>
</evidence>
<sequence>MGDPGNVMRRRLNRPLSMTLMIAVASLAAPASSFAYHPPPLRPPATTTTSEPRRRNRCRSFHYRGAVDVLTTLHRDAEGNLKGHSNGGCQYSSTMLRSRGRGDDNSMMNLEGDGGNSSHVNNIVDDDDPSIIRPTTTTTATDDPVVVVVNESSTNDRSDDENENENENENDEECQKWQAVDYDSDRELLEIALTRQNAMAELMQRCRRHTLDYGFANNRRPLMQDLLRTTFRIGAWTTFLISAGGGCRDGGGWPSYPPPRGSYWLGIIERLHVLVAKAALSFSILHHWIVIMALPLFLLALARCDKLGPPGRALEEMWSGGYKDESPSFFYTPKQRRGKARKGGGRGSNKDTGDYVLCLLENWSSVVVLPFVTGSINALVAAFFSISSLGGLRRNAIIATGGGPVAFSSFVGRGGDYYVIDACVRLLTRLGAASALHQYPSLLYELRRDDMPRPLCRSTSYMRRAVRAFLDWLPLGVGSDMFSLLLGRDRRGGISGGGVGGANSSSLGGCNVGLWKMATSSLLLLPSLCHLIALGRIVRISRCSAVSLSDATKFSVIDDENDAREGEYNDTNDDIRHRVQWRYRLRWRTPQRLGQMLLAWRNYFFTGHVPLLLEMDEWNIGRIRFDDFSTEGAPYSMRGAPTVVEEGRSLADTMPDVDAIAESLSLIFRDREAAIHNATLARSIKHQESYDTKTLDDVLGVAIHQTFGIGLSYDFDHFDTPPDDKEISIHQLRARMAKSAVRRKRELDDVIMKQLDVLRRLKENVVTASNEEVAEREMKSVEQDIRDRHADEVNRMRDALRTMIPTNADAPTGTERYDSPIMVAEYVDLKAAIPTGRGELKVMKESSPDSLSKIEEYVRRDFGDEAADAYRREEMAALRKEKEMLLKFRRRYGELKDDDEVAKSELTFSDVVSAQ</sequence>
<feature type="region of interest" description="Disordered" evidence="1">
    <location>
        <begin position="33"/>
        <end position="55"/>
    </location>
</feature>
<evidence type="ECO:0000313" key="4">
    <source>
        <dbReference type="Proteomes" id="UP001530377"/>
    </source>
</evidence>
<comment type="caution">
    <text evidence="3">The sequence shown here is derived from an EMBL/GenBank/DDBJ whole genome shotgun (WGS) entry which is preliminary data.</text>
</comment>
<evidence type="ECO:0000313" key="3">
    <source>
        <dbReference type="EMBL" id="KAL3823685.1"/>
    </source>
</evidence>
<dbReference type="Proteomes" id="UP001530377">
    <property type="component" value="Unassembled WGS sequence"/>
</dbReference>
<gene>
    <name evidence="3" type="ORF">ACHAXA_007256</name>
</gene>
<accession>A0ABD3SGK6</accession>
<feature type="compositionally biased region" description="Acidic residues" evidence="1">
    <location>
        <begin position="158"/>
        <end position="172"/>
    </location>
</feature>